<protein>
    <recommendedName>
        <fullName evidence="4">RRM domain-containing protein</fullName>
    </recommendedName>
</protein>
<dbReference type="InterPro" id="IPR000504">
    <property type="entry name" value="RRM_dom"/>
</dbReference>
<keyword evidence="1 2" id="KW-0694">RNA-binding</keyword>
<feature type="compositionally biased region" description="Basic and acidic residues" evidence="3">
    <location>
        <begin position="356"/>
        <end position="370"/>
    </location>
</feature>
<dbReference type="Pfam" id="PF00076">
    <property type="entry name" value="RRM_1"/>
    <property type="match status" value="1"/>
</dbReference>
<evidence type="ECO:0000259" key="4">
    <source>
        <dbReference type="PROSITE" id="PS50102"/>
    </source>
</evidence>
<feature type="domain" description="RRM" evidence="4">
    <location>
        <begin position="427"/>
        <end position="505"/>
    </location>
</feature>
<feature type="compositionally biased region" description="Basic residues" evidence="3">
    <location>
        <begin position="271"/>
        <end position="286"/>
    </location>
</feature>
<dbReference type="OrthoDB" id="439808at2759"/>
<sequence>MDLGVSETNEKETSYLQRKCGSTFAGAFDVDLEGDRELQARGNVHETSVASVELLVDSNQLGISSSSSPDDLRLERSGSPCDKSHLFPTESYYDQENSQPPFKNEDCQGEIDELSGSYIHKSSFQFMEKTSHSERGTEDSACSHESLITVYDKQTEKMEGISSLDRLNTTSNEEEVIIFQEKPCGQETEPNDQNYDSRNSLTATERLVVKHSHSHPNSSGNTPRHSTSLSTLRQMSVSPERSSHIQQSLSGHGPLSSQEGAIEPSHPPSSSRHRKSSHERSNRRSHGQSSLPKRPDQANKVPAQDNVTSKQTAVPPQRSQHKDSSYRKRKSVSPAFQISPRKYGRLERSVSPSPVRQRDSSSRYKKDQHGRSPTRSQYTRDRYRSSRRKYSPSQRSSPGCHSSQYSPRRKPWVPPPNRRTGLGKLGNNLFVAGFSFLTTERDLERKFSRYGRVQNVRIVRDKRSGDSRGFGFLSLERDEDADAAIRALDETEWDGRIILVEKSKSH</sequence>
<dbReference type="PANTHER" id="PTHR48027">
    <property type="entry name" value="HETEROGENEOUS NUCLEAR RIBONUCLEOPROTEIN 87F-RELATED"/>
    <property type="match status" value="1"/>
</dbReference>
<dbReference type="FunFam" id="3.30.70.330:FF:000535">
    <property type="entry name" value="Serine/arginine-rich splicing factor SR45a"/>
    <property type="match status" value="1"/>
</dbReference>
<dbReference type="GO" id="GO:0003723">
    <property type="term" value="F:RNA binding"/>
    <property type="evidence" value="ECO:0007669"/>
    <property type="project" value="UniProtKB-UniRule"/>
</dbReference>
<dbReference type="InterPro" id="IPR035979">
    <property type="entry name" value="RBD_domain_sf"/>
</dbReference>
<dbReference type="Gene3D" id="3.30.70.330">
    <property type="match status" value="1"/>
</dbReference>
<gene>
    <name evidence="5" type="ORF">JCGZ_00888</name>
</gene>
<evidence type="ECO:0000256" key="1">
    <source>
        <dbReference type="ARBA" id="ARBA00022884"/>
    </source>
</evidence>
<dbReference type="Proteomes" id="UP000027138">
    <property type="component" value="Unassembled WGS sequence"/>
</dbReference>
<evidence type="ECO:0000256" key="3">
    <source>
        <dbReference type="SAM" id="MobiDB-lite"/>
    </source>
</evidence>
<keyword evidence="6" id="KW-1185">Reference proteome</keyword>
<evidence type="ECO:0000313" key="6">
    <source>
        <dbReference type="Proteomes" id="UP000027138"/>
    </source>
</evidence>
<reference evidence="5 6" key="1">
    <citation type="journal article" date="2014" name="PLoS ONE">
        <title>Global Analysis of Gene Expression Profiles in Physic Nut (Jatropha curcas L.) Seedlings Exposed to Salt Stress.</title>
        <authorList>
            <person name="Zhang L."/>
            <person name="Zhang C."/>
            <person name="Wu P."/>
            <person name="Chen Y."/>
            <person name="Li M."/>
            <person name="Jiang H."/>
            <person name="Wu G."/>
        </authorList>
    </citation>
    <scope>NUCLEOTIDE SEQUENCE [LARGE SCALE GENOMIC DNA]</scope>
    <source>
        <strain evidence="6">cv. GZQX0401</strain>
        <tissue evidence="5">Young leaves</tissue>
    </source>
</reference>
<dbReference type="EMBL" id="KK914353">
    <property type="protein sequence ID" value="KDP39131.1"/>
    <property type="molecule type" value="Genomic_DNA"/>
</dbReference>
<dbReference type="SUPFAM" id="SSF54928">
    <property type="entry name" value="RNA-binding domain, RBD"/>
    <property type="match status" value="1"/>
</dbReference>
<feature type="region of interest" description="Disordered" evidence="3">
    <location>
        <begin position="62"/>
        <end position="88"/>
    </location>
</feature>
<dbReference type="InterPro" id="IPR012677">
    <property type="entry name" value="Nucleotide-bd_a/b_plait_sf"/>
</dbReference>
<feature type="compositionally biased region" description="Polar residues" evidence="3">
    <location>
        <begin position="305"/>
        <end position="318"/>
    </location>
</feature>
<accession>A0A067KSD3</accession>
<feature type="compositionally biased region" description="Polar residues" evidence="3">
    <location>
        <begin position="215"/>
        <end position="259"/>
    </location>
</feature>
<dbReference type="STRING" id="180498.A0A067KSD3"/>
<dbReference type="InterPro" id="IPR052462">
    <property type="entry name" value="SLIRP/GR-RBP-like"/>
</dbReference>
<proteinExistence type="predicted"/>
<name>A0A067KSD3_JATCU</name>
<dbReference type="AlphaFoldDB" id="A0A067KSD3"/>
<feature type="region of interest" description="Disordered" evidence="3">
    <location>
        <begin position="209"/>
        <end position="424"/>
    </location>
</feature>
<organism evidence="5 6">
    <name type="scientific">Jatropha curcas</name>
    <name type="common">Barbados nut</name>
    <dbReference type="NCBI Taxonomy" id="180498"/>
    <lineage>
        <taxon>Eukaryota</taxon>
        <taxon>Viridiplantae</taxon>
        <taxon>Streptophyta</taxon>
        <taxon>Embryophyta</taxon>
        <taxon>Tracheophyta</taxon>
        <taxon>Spermatophyta</taxon>
        <taxon>Magnoliopsida</taxon>
        <taxon>eudicotyledons</taxon>
        <taxon>Gunneridae</taxon>
        <taxon>Pentapetalae</taxon>
        <taxon>rosids</taxon>
        <taxon>fabids</taxon>
        <taxon>Malpighiales</taxon>
        <taxon>Euphorbiaceae</taxon>
        <taxon>Crotonoideae</taxon>
        <taxon>Jatropheae</taxon>
        <taxon>Jatropha</taxon>
    </lineage>
</organism>
<dbReference type="PROSITE" id="PS50102">
    <property type="entry name" value="RRM"/>
    <property type="match status" value="1"/>
</dbReference>
<dbReference type="KEGG" id="jcu:105632960"/>
<dbReference type="SMART" id="SM00360">
    <property type="entry name" value="RRM"/>
    <property type="match status" value="1"/>
</dbReference>
<evidence type="ECO:0000256" key="2">
    <source>
        <dbReference type="PROSITE-ProRule" id="PRU00176"/>
    </source>
</evidence>
<evidence type="ECO:0000313" key="5">
    <source>
        <dbReference type="EMBL" id="KDP39131.1"/>
    </source>
</evidence>